<evidence type="ECO:0000256" key="1">
    <source>
        <dbReference type="SAM" id="SignalP"/>
    </source>
</evidence>
<gene>
    <name evidence="3" type="ORF">PGT21_018202</name>
    <name evidence="2" type="ORF">PGTUg99_020054</name>
</gene>
<sequence length="99" mass="11283">MYIMELWKIGTSLLFLPFLLGSLHPPDISVDFYHKSTCGNTVVDMKDLIPIGYCSKDNCNAPYARKIEAYCKSCQEKKTVDVQGCIQHGGRLEFISYRK</sequence>
<feature type="chain" id="PRO_5036137131" evidence="1">
    <location>
        <begin position="22"/>
        <end position="99"/>
    </location>
</feature>
<evidence type="ECO:0000313" key="2">
    <source>
        <dbReference type="EMBL" id="KAA1071217.1"/>
    </source>
</evidence>
<evidence type="ECO:0000313" key="3">
    <source>
        <dbReference type="EMBL" id="KAA1094340.1"/>
    </source>
</evidence>
<accession>A0A5B0M286</accession>
<reference evidence="4 5" key="1">
    <citation type="submission" date="2019-05" db="EMBL/GenBank/DDBJ databases">
        <title>Emergence of the Ug99 lineage of the wheat stem rust pathogen through somatic hybridization.</title>
        <authorList>
            <person name="Li F."/>
            <person name="Upadhyaya N.M."/>
            <person name="Sperschneider J."/>
            <person name="Matny O."/>
            <person name="Nguyen-Phuc H."/>
            <person name="Mago R."/>
            <person name="Raley C."/>
            <person name="Miller M.E."/>
            <person name="Silverstein K.A.T."/>
            <person name="Henningsen E."/>
            <person name="Hirsch C.D."/>
            <person name="Visser B."/>
            <person name="Pretorius Z.A."/>
            <person name="Steffenson B.J."/>
            <person name="Schwessinger B."/>
            <person name="Dodds P.N."/>
            <person name="Figueroa M."/>
        </authorList>
    </citation>
    <scope>NUCLEOTIDE SEQUENCE [LARGE SCALE GENOMIC DNA]</scope>
    <source>
        <strain evidence="3">21-0</strain>
        <strain evidence="2 5">Ug99</strain>
    </source>
</reference>
<keyword evidence="4" id="KW-1185">Reference proteome</keyword>
<name>A0A5B0M286_PUCGR</name>
<dbReference type="Proteomes" id="UP000324748">
    <property type="component" value="Unassembled WGS sequence"/>
</dbReference>
<comment type="caution">
    <text evidence="2">The sequence shown here is derived from an EMBL/GenBank/DDBJ whole genome shotgun (WGS) entry which is preliminary data.</text>
</comment>
<dbReference type="EMBL" id="VDEP01000479">
    <property type="protein sequence ID" value="KAA1071217.1"/>
    <property type="molecule type" value="Genomic_DNA"/>
</dbReference>
<dbReference type="Proteomes" id="UP000325313">
    <property type="component" value="Unassembled WGS sequence"/>
</dbReference>
<feature type="signal peptide" evidence="1">
    <location>
        <begin position="1"/>
        <end position="21"/>
    </location>
</feature>
<keyword evidence="1" id="KW-0732">Signal</keyword>
<proteinExistence type="predicted"/>
<protein>
    <submittedName>
        <fullName evidence="2">Uncharacterized protein</fullName>
    </submittedName>
</protein>
<organism evidence="2 5">
    <name type="scientific">Puccinia graminis f. sp. tritici</name>
    <dbReference type="NCBI Taxonomy" id="56615"/>
    <lineage>
        <taxon>Eukaryota</taxon>
        <taxon>Fungi</taxon>
        <taxon>Dikarya</taxon>
        <taxon>Basidiomycota</taxon>
        <taxon>Pucciniomycotina</taxon>
        <taxon>Pucciniomycetes</taxon>
        <taxon>Pucciniales</taxon>
        <taxon>Pucciniaceae</taxon>
        <taxon>Puccinia</taxon>
    </lineage>
</organism>
<dbReference type="EMBL" id="VSWC01000079">
    <property type="protein sequence ID" value="KAA1094340.1"/>
    <property type="molecule type" value="Genomic_DNA"/>
</dbReference>
<evidence type="ECO:0000313" key="4">
    <source>
        <dbReference type="Proteomes" id="UP000324748"/>
    </source>
</evidence>
<evidence type="ECO:0000313" key="5">
    <source>
        <dbReference type="Proteomes" id="UP000325313"/>
    </source>
</evidence>
<dbReference type="AlphaFoldDB" id="A0A5B0M286"/>